<dbReference type="AlphaFoldDB" id="A0A7D9IIY0"/>
<dbReference type="PANTHER" id="PTHR22948">
    <property type="entry name" value="TUDOR DOMAIN CONTAINING PROTEIN"/>
    <property type="match status" value="1"/>
</dbReference>
<dbReference type="EMBL" id="CACRXK020005640">
    <property type="protein sequence ID" value="CAB4006905.1"/>
    <property type="molecule type" value="Genomic_DNA"/>
</dbReference>
<dbReference type="InterPro" id="IPR050621">
    <property type="entry name" value="Tudor_domain_containing"/>
</dbReference>
<gene>
    <name evidence="6" type="ORF">PACLA_8A036375</name>
</gene>
<dbReference type="OrthoDB" id="5967882at2759"/>
<dbReference type="GO" id="GO:0030154">
    <property type="term" value="P:cell differentiation"/>
    <property type="evidence" value="ECO:0007669"/>
    <property type="project" value="UniProtKB-ARBA"/>
</dbReference>
<dbReference type="InterPro" id="IPR035437">
    <property type="entry name" value="SNase_OB-fold_sf"/>
</dbReference>
<reference evidence="6" key="1">
    <citation type="submission" date="2020-04" db="EMBL/GenBank/DDBJ databases">
        <authorList>
            <person name="Alioto T."/>
            <person name="Alioto T."/>
            <person name="Gomez Garrido J."/>
        </authorList>
    </citation>
    <scope>NUCLEOTIDE SEQUENCE</scope>
    <source>
        <strain evidence="6">A484AB</strain>
    </source>
</reference>
<evidence type="ECO:0000256" key="3">
    <source>
        <dbReference type="ARBA" id="ARBA00022737"/>
    </source>
</evidence>
<feature type="region of interest" description="Disordered" evidence="5">
    <location>
        <begin position="166"/>
        <end position="237"/>
    </location>
</feature>
<dbReference type="Pfam" id="PF00567">
    <property type="entry name" value="TUDOR"/>
    <property type="match status" value="3"/>
</dbReference>
<dbReference type="Gene3D" id="2.40.50.90">
    <property type="match status" value="2"/>
</dbReference>
<dbReference type="FunFam" id="2.30.30.140:FF:000018">
    <property type="entry name" value="Serine/threonine-protein kinase 31"/>
    <property type="match status" value="2"/>
</dbReference>
<feature type="region of interest" description="Disordered" evidence="5">
    <location>
        <begin position="119"/>
        <end position="146"/>
    </location>
</feature>
<feature type="compositionally biased region" description="Basic and acidic residues" evidence="5">
    <location>
        <begin position="192"/>
        <end position="207"/>
    </location>
</feature>
<dbReference type="InterPro" id="IPR002999">
    <property type="entry name" value="Tudor"/>
</dbReference>
<feature type="compositionally biased region" description="Low complexity" evidence="5">
    <location>
        <begin position="208"/>
        <end position="223"/>
    </location>
</feature>
<name>A0A7D9IIY0_PARCT</name>
<sequence>MSGNMDTKEKLLRETEALLRAVLISSPRGVRFEKLLRDYRELTFKRIPFKELGFPRLEHFLQSIPSVARVEKGPDGEWIVKGVASDADKHAAKLISKQKKIFKPTLRKSAKSIFPKRRVMPRPPRMSTPVRKPAPRPPISRMTSKYVPPPRMQRLQEMQNRNMMAVPGQGNVKSGKENAIGKSRVSGGLFRKATDDVKTSRSNEAKRWSSSSSSKETPKLSVSVSNTSKERSVSAVTSPERPAASVVLEDVASVKWIKAEILKSKSGLWAIRLEHLYKKKFKKVLPTSFIQELKFRPDIATVEEPIAGRYLLYAPRKPKPPPAKNSQQDQTQVNVNPDIALPCFFPEIGQPVIVYISHTENPSCFYVSRADAISEMLSEEILKHYKSTHHNSDAIPSVSPGQIFCAKFTEDDNFYRARVLEVVDHKNIKVQYVDFGNKEVIPVDRLRVLISEFQTQPIQAFECCLDGVDPTNEAQEWSKAAVFKFDDLTSEKELRMTVHDVDDKVLSVSLVDVSSQLDIAEEMKKAGLAISSKNLESTPSSSSSSLSSSSGTALWRSPPRTENVAASRSRRLKSKSPGIVELPDDEFLDVLVCNITGTYNVYLRLVGEEYSTKLEGVQDSMTCYYSDSKEAVTTEPVVDDLFALISEDVWCRVKVTGVNGEKIKVFFVDHGDETETSKAELRPLASQFRQLPFQVFQCALNGLPKTKNPDVVDKLEKLIMGEVAVAEIVKKTGDLVFIELLDTRTDANIVVNAVIRKLVMPDEELKPVLPKVGRTTDVDIAYISPTGSVFLHVSAAGSKRLEELNRGLTEHYMSKRSKANEFISKLTAGKVCCAKCEDDGNWYRAKILSFTDRNGVEVLYVDYGNTEIVPVTNLREPTQENAHVLSLPFQALECQLYDVPKVIIT</sequence>
<keyword evidence="4" id="KW-0744">Spermatogenesis</keyword>
<protein>
    <submittedName>
        <fullName evidence="6">Uncharacterized protein</fullName>
    </submittedName>
</protein>
<dbReference type="SUPFAM" id="SSF63748">
    <property type="entry name" value="Tudor/PWWP/MBT"/>
    <property type="match status" value="3"/>
</dbReference>
<dbReference type="PANTHER" id="PTHR22948:SF29">
    <property type="entry name" value="FI02030P-RELATED"/>
    <property type="match status" value="1"/>
</dbReference>
<feature type="compositionally biased region" description="Low complexity" evidence="5">
    <location>
        <begin position="534"/>
        <end position="550"/>
    </location>
</feature>
<dbReference type="GO" id="GO:0005737">
    <property type="term" value="C:cytoplasm"/>
    <property type="evidence" value="ECO:0007669"/>
    <property type="project" value="UniProtKB-SubCell"/>
</dbReference>
<dbReference type="Gene3D" id="2.30.30.140">
    <property type="match status" value="3"/>
</dbReference>
<dbReference type="SMART" id="SM00333">
    <property type="entry name" value="TUDOR"/>
    <property type="match status" value="3"/>
</dbReference>
<dbReference type="CDD" id="cd09972">
    <property type="entry name" value="LOTUS_TDRD_OSKAR"/>
    <property type="match status" value="1"/>
</dbReference>
<accession>A0A7D9IIY0</accession>
<evidence type="ECO:0000256" key="5">
    <source>
        <dbReference type="SAM" id="MobiDB-lite"/>
    </source>
</evidence>
<feature type="region of interest" description="Disordered" evidence="5">
    <location>
        <begin position="534"/>
        <end position="569"/>
    </location>
</feature>
<dbReference type="PROSITE" id="PS50304">
    <property type="entry name" value="TUDOR"/>
    <property type="match status" value="2"/>
</dbReference>
<keyword evidence="7" id="KW-1185">Reference proteome</keyword>
<dbReference type="Proteomes" id="UP001152795">
    <property type="component" value="Unassembled WGS sequence"/>
</dbReference>
<keyword evidence="2" id="KW-0963">Cytoplasm</keyword>
<comment type="subcellular location">
    <subcellularLocation>
        <location evidence="1">Cytoplasm</location>
    </subcellularLocation>
</comment>
<evidence type="ECO:0000256" key="4">
    <source>
        <dbReference type="ARBA" id="ARBA00022871"/>
    </source>
</evidence>
<dbReference type="PROSITE" id="PS51644">
    <property type="entry name" value="HTH_OST"/>
    <property type="match status" value="1"/>
</dbReference>
<evidence type="ECO:0000313" key="6">
    <source>
        <dbReference type="EMBL" id="CAB4006905.1"/>
    </source>
</evidence>
<proteinExistence type="predicted"/>
<evidence type="ECO:0000256" key="1">
    <source>
        <dbReference type="ARBA" id="ARBA00004496"/>
    </source>
</evidence>
<dbReference type="InterPro" id="IPR025605">
    <property type="entry name" value="OST-HTH/LOTUS_dom"/>
</dbReference>
<dbReference type="Pfam" id="PF12872">
    <property type="entry name" value="OST-HTH"/>
    <property type="match status" value="1"/>
</dbReference>
<keyword evidence="3" id="KW-0677">Repeat</keyword>
<comment type="caution">
    <text evidence="6">The sequence shown here is derived from an EMBL/GenBank/DDBJ whole genome shotgun (WGS) entry which is preliminary data.</text>
</comment>
<dbReference type="InterPro" id="IPR041966">
    <property type="entry name" value="LOTUS-like"/>
</dbReference>
<keyword evidence="4" id="KW-0221">Differentiation</keyword>
<dbReference type="Gene3D" id="3.30.420.610">
    <property type="entry name" value="LOTUS domain-like"/>
    <property type="match status" value="2"/>
</dbReference>
<evidence type="ECO:0000313" key="7">
    <source>
        <dbReference type="Proteomes" id="UP001152795"/>
    </source>
</evidence>
<dbReference type="GO" id="GO:0007283">
    <property type="term" value="P:spermatogenesis"/>
    <property type="evidence" value="ECO:0007669"/>
    <property type="project" value="UniProtKB-KW"/>
</dbReference>
<evidence type="ECO:0000256" key="2">
    <source>
        <dbReference type="ARBA" id="ARBA00022490"/>
    </source>
</evidence>
<organism evidence="6 7">
    <name type="scientific">Paramuricea clavata</name>
    <name type="common">Red gorgonian</name>
    <name type="synonym">Violescent sea-whip</name>
    <dbReference type="NCBI Taxonomy" id="317549"/>
    <lineage>
        <taxon>Eukaryota</taxon>
        <taxon>Metazoa</taxon>
        <taxon>Cnidaria</taxon>
        <taxon>Anthozoa</taxon>
        <taxon>Octocorallia</taxon>
        <taxon>Malacalcyonacea</taxon>
        <taxon>Plexauridae</taxon>
        <taxon>Paramuricea</taxon>
    </lineage>
</organism>